<name>A0A166QLA0_9AGAM</name>
<feature type="region of interest" description="Disordered" evidence="1">
    <location>
        <begin position="16"/>
        <end position="46"/>
    </location>
</feature>
<keyword evidence="3" id="KW-1185">Reference proteome</keyword>
<feature type="region of interest" description="Disordered" evidence="1">
    <location>
        <begin position="69"/>
        <end position="129"/>
    </location>
</feature>
<feature type="region of interest" description="Disordered" evidence="1">
    <location>
        <begin position="142"/>
        <end position="170"/>
    </location>
</feature>
<feature type="compositionally biased region" description="Low complexity" evidence="1">
    <location>
        <begin position="142"/>
        <end position="152"/>
    </location>
</feature>
<reference evidence="2 3" key="1">
    <citation type="journal article" date="2016" name="Mol. Biol. Evol.">
        <title>Comparative Genomics of Early-Diverging Mushroom-Forming Fungi Provides Insights into the Origins of Lignocellulose Decay Capabilities.</title>
        <authorList>
            <person name="Nagy L.G."/>
            <person name="Riley R."/>
            <person name="Tritt A."/>
            <person name="Adam C."/>
            <person name="Daum C."/>
            <person name="Floudas D."/>
            <person name="Sun H."/>
            <person name="Yadav J.S."/>
            <person name="Pangilinan J."/>
            <person name="Larsson K.H."/>
            <person name="Matsuura K."/>
            <person name="Barry K."/>
            <person name="Labutti K."/>
            <person name="Kuo R."/>
            <person name="Ohm R.A."/>
            <person name="Bhattacharya S.S."/>
            <person name="Shirouzu T."/>
            <person name="Yoshinaga Y."/>
            <person name="Martin F.M."/>
            <person name="Grigoriev I.V."/>
            <person name="Hibbett D.S."/>
        </authorList>
    </citation>
    <scope>NUCLEOTIDE SEQUENCE [LARGE SCALE GENOMIC DNA]</scope>
    <source>
        <strain evidence="2 3">CBS 109695</strain>
    </source>
</reference>
<proteinExistence type="predicted"/>
<protein>
    <submittedName>
        <fullName evidence="2">Uncharacterized protein</fullName>
    </submittedName>
</protein>
<dbReference type="Proteomes" id="UP000076532">
    <property type="component" value="Unassembled WGS sequence"/>
</dbReference>
<accession>A0A166QLA0</accession>
<feature type="compositionally biased region" description="Acidic residues" evidence="1">
    <location>
        <begin position="221"/>
        <end position="232"/>
    </location>
</feature>
<feature type="region of interest" description="Disordered" evidence="1">
    <location>
        <begin position="184"/>
        <end position="274"/>
    </location>
</feature>
<evidence type="ECO:0000313" key="3">
    <source>
        <dbReference type="Proteomes" id="UP000076532"/>
    </source>
</evidence>
<feature type="compositionally biased region" description="Polar residues" evidence="1">
    <location>
        <begin position="102"/>
        <end position="117"/>
    </location>
</feature>
<organism evidence="2 3">
    <name type="scientific">Athelia psychrophila</name>
    <dbReference type="NCBI Taxonomy" id="1759441"/>
    <lineage>
        <taxon>Eukaryota</taxon>
        <taxon>Fungi</taxon>
        <taxon>Dikarya</taxon>
        <taxon>Basidiomycota</taxon>
        <taxon>Agaricomycotina</taxon>
        <taxon>Agaricomycetes</taxon>
        <taxon>Agaricomycetidae</taxon>
        <taxon>Atheliales</taxon>
        <taxon>Atheliaceae</taxon>
        <taxon>Athelia</taxon>
    </lineage>
</organism>
<dbReference type="AlphaFoldDB" id="A0A166QLA0"/>
<feature type="non-terminal residue" evidence="2">
    <location>
        <position position="299"/>
    </location>
</feature>
<sequence length="299" mass="31200">MVVVVCNKPVINKLASQRGRRRGRRLTGRNRNARGRSHCRQRGRGLLPATPQFALVNRGGLISHGIWTRLSQRPGQPKPTDASGISDFSSIPRRDPALPGPSSISSFPSKGGQSSGSADPPARPRPKAIKRPIPVADAGGAAASSSIVDASAGPSMFGSTALLGGGSAIGDYPLTLAERAKTRVRNTKAAISPPVTSPSPGKSGTTSSGKLKKTKSAALPLDDEVIDISTDEENVKRKQKTKTKQHQAPEPPKDRAVAAKAKAPAPAPEHSQMTMTSIPVFTSSILPPSDPPPPSSIHS</sequence>
<feature type="compositionally biased region" description="Low complexity" evidence="1">
    <location>
        <begin position="192"/>
        <end position="209"/>
    </location>
</feature>
<evidence type="ECO:0000313" key="2">
    <source>
        <dbReference type="EMBL" id="KZP27285.1"/>
    </source>
</evidence>
<gene>
    <name evidence="2" type="ORF">FIBSPDRAFT_917924</name>
</gene>
<evidence type="ECO:0000256" key="1">
    <source>
        <dbReference type="SAM" id="MobiDB-lite"/>
    </source>
</evidence>
<feature type="compositionally biased region" description="Basic residues" evidence="1">
    <location>
        <begin position="18"/>
        <end position="43"/>
    </location>
</feature>
<dbReference type="EMBL" id="KV417509">
    <property type="protein sequence ID" value="KZP27285.1"/>
    <property type="molecule type" value="Genomic_DNA"/>
</dbReference>